<evidence type="ECO:0000313" key="2">
    <source>
        <dbReference type="Proteomes" id="UP000249061"/>
    </source>
</evidence>
<sequence>MSDVLLELARAAGAASANERLAAVCHAWALVPSKRIAALALALSQRMRAEPVAGANQEAREAAWQVLAARATVDDLPTLLATPWSKKPKDALQRLAFFERFGPDPRIVSALLELDTGTRYSTGVGHQFWRAVYSLLLRWGSAEAASRIPRDARTFPDSSPWSGLRFVAIFEPLVVEWNGRWPVEPELPGAASELLARMEAQLAPQRRLQRELLDAVYARPEDDTARLVLADALAEQGDPRGEFIVLQYAWARGELPMGERERMQRLLRAHGRGWLDGLDAQTSALSVFHKGFAEEVRMATRAPDPGASPWALVKSLDAAAIATTLSEFLRHPNTRRVRTLRSLRGATLQELARNGEQRVFDLLEVGFLGGRDFPSPAWSVNTLRLLAPIDESAWWLVGSSGRIKARRVELPITGSFERVGAVLKELETRAPEIEAVTFGCRTPGWPQPWQGLWQLEFSRVEGRFSKAAVSLGHATHGGLWDALSSLDAQQLTQVSMNSTVRRSPAWREQAQGSLLKSLEKQKRVKPVVELLTPRRAEPAPISFDGT</sequence>
<dbReference type="InterPro" id="IPR014338">
    <property type="entry name" value="CHP02996_rpt-companion-dom"/>
</dbReference>
<organism evidence="1 2">
    <name type="scientific">Archangium gephyra</name>
    <dbReference type="NCBI Taxonomy" id="48"/>
    <lineage>
        <taxon>Bacteria</taxon>
        <taxon>Pseudomonadati</taxon>
        <taxon>Myxococcota</taxon>
        <taxon>Myxococcia</taxon>
        <taxon>Myxococcales</taxon>
        <taxon>Cystobacterineae</taxon>
        <taxon>Archangiaceae</taxon>
        <taxon>Archangium</taxon>
    </lineage>
</organism>
<dbReference type="Proteomes" id="UP000249061">
    <property type="component" value="Unassembled WGS sequence"/>
</dbReference>
<protein>
    <submittedName>
        <fullName evidence="1">Uncharacterized protein</fullName>
    </submittedName>
</protein>
<gene>
    <name evidence="1" type="ORF">DI536_04980</name>
</gene>
<name>A0A2W5TZF1_9BACT</name>
<proteinExistence type="predicted"/>
<dbReference type="EMBL" id="QFQP01000002">
    <property type="protein sequence ID" value="PZR17666.1"/>
    <property type="molecule type" value="Genomic_DNA"/>
</dbReference>
<dbReference type="AlphaFoldDB" id="A0A2W5TZF1"/>
<accession>A0A2W5TZF1</accession>
<evidence type="ECO:0000313" key="1">
    <source>
        <dbReference type="EMBL" id="PZR17666.1"/>
    </source>
</evidence>
<comment type="caution">
    <text evidence="1">The sequence shown here is derived from an EMBL/GenBank/DDBJ whole genome shotgun (WGS) entry which is preliminary data.</text>
</comment>
<dbReference type="NCBIfam" id="TIGR02996">
    <property type="entry name" value="rpt_mate_G_obs"/>
    <property type="match status" value="1"/>
</dbReference>
<reference evidence="1 2" key="1">
    <citation type="submission" date="2017-08" db="EMBL/GenBank/DDBJ databases">
        <title>Infants hospitalized years apart are colonized by the same room-sourced microbial strains.</title>
        <authorList>
            <person name="Brooks B."/>
            <person name="Olm M.R."/>
            <person name="Firek B.A."/>
            <person name="Baker R."/>
            <person name="Thomas B.C."/>
            <person name="Morowitz M.J."/>
            <person name="Banfield J.F."/>
        </authorList>
    </citation>
    <scope>NUCLEOTIDE SEQUENCE [LARGE SCALE GENOMIC DNA]</scope>
    <source>
        <strain evidence="1">S2_003_000_R2_14</strain>
    </source>
</reference>